<evidence type="ECO:0000313" key="2">
    <source>
        <dbReference type="Proteomes" id="UP001150830"/>
    </source>
</evidence>
<organism evidence="1 2">
    <name type="scientific">Parathalassolituus penaei</name>
    <dbReference type="NCBI Taxonomy" id="2997323"/>
    <lineage>
        <taxon>Bacteria</taxon>
        <taxon>Pseudomonadati</taxon>
        <taxon>Pseudomonadota</taxon>
        <taxon>Gammaproteobacteria</taxon>
        <taxon>Oceanospirillales</taxon>
        <taxon>Oceanospirillaceae</taxon>
        <taxon>Parathalassolituus</taxon>
    </lineage>
</organism>
<keyword evidence="2" id="KW-1185">Reference proteome</keyword>
<gene>
    <name evidence="1" type="ORF">OUO13_15685</name>
</gene>
<reference evidence="1" key="1">
    <citation type="submission" date="2022-11" db="EMBL/GenBank/DDBJ databases">
        <title>Parathalassolutuus dongxingensis gen. nov., sp. nov., a novel member of family Oceanospirillaceae isolated from a coastal shrimp pond in Guangxi, China.</title>
        <authorList>
            <person name="Chen H."/>
        </authorList>
    </citation>
    <scope>NUCLEOTIDE SEQUENCE</scope>
    <source>
        <strain evidence="1">G-43</strain>
    </source>
</reference>
<comment type="caution">
    <text evidence="1">The sequence shown here is derived from an EMBL/GenBank/DDBJ whole genome shotgun (WGS) entry which is preliminary data.</text>
</comment>
<accession>A0A9X3EFM5</accession>
<dbReference type="RefSeq" id="WP_283174831.1">
    <property type="nucleotide sequence ID" value="NZ_JAPNOA010000056.1"/>
</dbReference>
<protein>
    <submittedName>
        <fullName evidence="1">Uncharacterized protein</fullName>
    </submittedName>
</protein>
<proteinExistence type="predicted"/>
<dbReference type="Proteomes" id="UP001150830">
    <property type="component" value="Unassembled WGS sequence"/>
</dbReference>
<evidence type="ECO:0000313" key="1">
    <source>
        <dbReference type="EMBL" id="MCY0966629.1"/>
    </source>
</evidence>
<dbReference type="EMBL" id="JAPNOA010000056">
    <property type="protein sequence ID" value="MCY0966629.1"/>
    <property type="molecule type" value="Genomic_DNA"/>
</dbReference>
<name>A0A9X3EFM5_9GAMM</name>
<sequence>MAIEITQRSTIDGYAQGAVIANTWSLALNKAREASNALLVCLRQAAGSAIQLVLKCLKVMAFSCGIFAASQLDVTLTGDIRMQLEYNLRIEAQSIIIHTREAGKHLCLSHAQFAVSQVARKAIHWQPTDCEDYRNSKMAIEITQRSTIDGYAQGAVTRSYARWLRA</sequence>
<dbReference type="AlphaFoldDB" id="A0A9X3EFM5"/>